<keyword evidence="2" id="KW-1185">Reference proteome</keyword>
<dbReference type="AlphaFoldDB" id="A0A9Q0RC53"/>
<sequence length="113" mass="13350">MGSPVATLQFWNSFWSFTMNADLDQELLMNLKSNLVEHYKAKITQKGTDGYSVICDNFEILFYFNFKSYLGWVAFTSRLISWMKEYKFELKIYNEAHTQTGPVITMIFERSDK</sequence>
<protein>
    <submittedName>
        <fullName evidence="1">Uncharacterized protein</fullName>
    </submittedName>
</protein>
<gene>
    <name evidence="1" type="ORF">M0811_07827</name>
</gene>
<reference evidence="1" key="1">
    <citation type="submission" date="2022-10" db="EMBL/GenBank/DDBJ databases">
        <title>Novel sulphate-reducing endosymbionts in the free-living metamonad Anaeramoeba.</title>
        <authorList>
            <person name="Jerlstrom-Hultqvist J."/>
            <person name="Cepicka I."/>
            <person name="Gallot-Lavallee L."/>
            <person name="Salas-Leiva D."/>
            <person name="Curtis B.A."/>
            <person name="Zahonova K."/>
            <person name="Pipaliya S."/>
            <person name="Dacks J."/>
            <person name="Roger A.J."/>
        </authorList>
    </citation>
    <scope>NUCLEOTIDE SEQUENCE</scope>
    <source>
        <strain evidence="1">BMAN</strain>
    </source>
</reference>
<name>A0A9Q0RC53_ANAIG</name>
<accession>A0A9Q0RC53</accession>
<comment type="caution">
    <text evidence="1">The sequence shown here is derived from an EMBL/GenBank/DDBJ whole genome shotgun (WGS) entry which is preliminary data.</text>
</comment>
<evidence type="ECO:0000313" key="1">
    <source>
        <dbReference type="EMBL" id="KAJ5074784.1"/>
    </source>
</evidence>
<proteinExistence type="predicted"/>
<organism evidence="1 2">
    <name type="scientific">Anaeramoeba ignava</name>
    <name type="common">Anaerobic marine amoeba</name>
    <dbReference type="NCBI Taxonomy" id="1746090"/>
    <lineage>
        <taxon>Eukaryota</taxon>
        <taxon>Metamonada</taxon>
        <taxon>Anaeramoebidae</taxon>
        <taxon>Anaeramoeba</taxon>
    </lineage>
</organism>
<dbReference type="EMBL" id="JAPDFW010000068">
    <property type="protein sequence ID" value="KAJ5074784.1"/>
    <property type="molecule type" value="Genomic_DNA"/>
</dbReference>
<evidence type="ECO:0000313" key="2">
    <source>
        <dbReference type="Proteomes" id="UP001149090"/>
    </source>
</evidence>
<dbReference type="Proteomes" id="UP001149090">
    <property type="component" value="Unassembled WGS sequence"/>
</dbReference>